<evidence type="ECO:0000313" key="6">
    <source>
        <dbReference type="Proteomes" id="UP000199233"/>
    </source>
</evidence>
<accession>A0A1H9GC57</accession>
<dbReference type="PRINTS" id="PR00081">
    <property type="entry name" value="GDHRDH"/>
</dbReference>
<keyword evidence="2" id="KW-0560">Oxidoreductase</keyword>
<evidence type="ECO:0000259" key="4">
    <source>
        <dbReference type="SMART" id="SM00822"/>
    </source>
</evidence>
<evidence type="ECO:0000313" key="5">
    <source>
        <dbReference type="EMBL" id="SEQ47660.1"/>
    </source>
</evidence>
<name>A0A1H9GC57_9GAMM</name>
<dbReference type="GO" id="GO:0016491">
    <property type="term" value="F:oxidoreductase activity"/>
    <property type="evidence" value="ECO:0007669"/>
    <property type="project" value="UniProtKB-KW"/>
</dbReference>
<keyword evidence="6" id="KW-1185">Reference proteome</keyword>
<evidence type="ECO:0000256" key="1">
    <source>
        <dbReference type="ARBA" id="ARBA00006484"/>
    </source>
</evidence>
<sequence>MAKLDGKVALVSGSGRGIGRAIALKLASEGARLVINDLDAEPAQAVVEEIRAAGGEAVACIGSVTAPDFAERFVKTATDSYRGLDIIINNAGYTWDSVIQKMTDEQWYAILDVHLTAPFRILRAAQPVIRALNKAESEAGRIVHRKVVNISSVAGLGGNAGQANYSTAKAGIVGMTMTLAKEWGRMKVNVNCVAFGFISTRLTEATADSNATVNIEGRSIKVGVNPELAKALERNIPLGRSGTPDEAAGAVYLLCTPEADYISGQTIVCGGGITL</sequence>
<feature type="domain" description="Ketoreductase" evidence="4">
    <location>
        <begin position="7"/>
        <end position="189"/>
    </location>
</feature>
<dbReference type="Pfam" id="PF00106">
    <property type="entry name" value="adh_short"/>
    <property type="match status" value="1"/>
</dbReference>
<dbReference type="InterPro" id="IPR057326">
    <property type="entry name" value="KR_dom"/>
</dbReference>
<comment type="similarity">
    <text evidence="1 3">Belongs to the short-chain dehydrogenases/reductases (SDR) family.</text>
</comment>
<dbReference type="AlphaFoldDB" id="A0A1H9GC57"/>
<dbReference type="InterPro" id="IPR002347">
    <property type="entry name" value="SDR_fam"/>
</dbReference>
<organism evidence="5 6">
    <name type="scientific">Solimonas aquatica</name>
    <dbReference type="NCBI Taxonomy" id="489703"/>
    <lineage>
        <taxon>Bacteria</taxon>
        <taxon>Pseudomonadati</taxon>
        <taxon>Pseudomonadota</taxon>
        <taxon>Gammaproteobacteria</taxon>
        <taxon>Nevskiales</taxon>
        <taxon>Nevskiaceae</taxon>
        <taxon>Solimonas</taxon>
    </lineage>
</organism>
<dbReference type="EMBL" id="FOFS01000007">
    <property type="protein sequence ID" value="SEQ47660.1"/>
    <property type="molecule type" value="Genomic_DNA"/>
</dbReference>
<dbReference type="PRINTS" id="PR00080">
    <property type="entry name" value="SDRFAMILY"/>
</dbReference>
<dbReference type="OrthoDB" id="9804774at2"/>
<dbReference type="Proteomes" id="UP000199233">
    <property type="component" value="Unassembled WGS sequence"/>
</dbReference>
<evidence type="ECO:0000256" key="3">
    <source>
        <dbReference type="RuleBase" id="RU000363"/>
    </source>
</evidence>
<gene>
    <name evidence="5" type="ORF">SAMN04488038_10717</name>
</gene>
<dbReference type="STRING" id="489703.SAMN04488038_10717"/>
<dbReference type="InterPro" id="IPR036291">
    <property type="entry name" value="NAD(P)-bd_dom_sf"/>
</dbReference>
<dbReference type="GO" id="GO:0032787">
    <property type="term" value="P:monocarboxylic acid metabolic process"/>
    <property type="evidence" value="ECO:0007669"/>
    <property type="project" value="UniProtKB-ARBA"/>
</dbReference>
<dbReference type="PROSITE" id="PS00061">
    <property type="entry name" value="ADH_SHORT"/>
    <property type="match status" value="1"/>
</dbReference>
<dbReference type="RefSeq" id="WP_093285186.1">
    <property type="nucleotide sequence ID" value="NZ_FOFS01000007.1"/>
</dbReference>
<dbReference type="FunFam" id="3.40.50.720:FF:000173">
    <property type="entry name" value="3-oxoacyl-[acyl-carrier protein] reductase"/>
    <property type="match status" value="1"/>
</dbReference>
<dbReference type="Gene3D" id="3.40.50.720">
    <property type="entry name" value="NAD(P)-binding Rossmann-like Domain"/>
    <property type="match status" value="1"/>
</dbReference>
<reference evidence="5 6" key="1">
    <citation type="submission" date="2016-10" db="EMBL/GenBank/DDBJ databases">
        <authorList>
            <person name="de Groot N.N."/>
        </authorList>
    </citation>
    <scope>NUCLEOTIDE SEQUENCE [LARGE SCALE GENOMIC DNA]</scope>
    <source>
        <strain evidence="5 6">DSM 25927</strain>
    </source>
</reference>
<protein>
    <submittedName>
        <fullName evidence="5">3-oxoacyl-[acyl-carrier protein] reductase</fullName>
    </submittedName>
</protein>
<proteinExistence type="inferred from homology"/>
<dbReference type="SUPFAM" id="SSF51735">
    <property type="entry name" value="NAD(P)-binding Rossmann-fold domains"/>
    <property type="match status" value="1"/>
</dbReference>
<evidence type="ECO:0000256" key="2">
    <source>
        <dbReference type="ARBA" id="ARBA00023002"/>
    </source>
</evidence>
<dbReference type="InterPro" id="IPR020904">
    <property type="entry name" value="Sc_DH/Rdtase_CS"/>
</dbReference>
<dbReference type="PANTHER" id="PTHR42879">
    <property type="entry name" value="3-OXOACYL-(ACYL-CARRIER-PROTEIN) REDUCTASE"/>
    <property type="match status" value="1"/>
</dbReference>
<dbReference type="InterPro" id="IPR050259">
    <property type="entry name" value="SDR"/>
</dbReference>
<dbReference type="SMART" id="SM00822">
    <property type="entry name" value="PKS_KR"/>
    <property type="match status" value="1"/>
</dbReference>
<dbReference type="PANTHER" id="PTHR42879:SF2">
    <property type="entry name" value="3-OXOACYL-[ACYL-CARRIER-PROTEIN] REDUCTASE FABG"/>
    <property type="match status" value="1"/>
</dbReference>